<feature type="region of interest" description="Disordered" evidence="1">
    <location>
        <begin position="132"/>
        <end position="151"/>
    </location>
</feature>
<protein>
    <submittedName>
        <fullName evidence="2">Serine threonine- kinase ark1</fullName>
    </submittedName>
</protein>
<keyword evidence="2" id="KW-0418">Kinase</keyword>
<dbReference type="OrthoDB" id="4045395at2759"/>
<evidence type="ECO:0000256" key="1">
    <source>
        <dbReference type="SAM" id="MobiDB-lite"/>
    </source>
</evidence>
<gene>
    <name evidence="2" type="ORF">FALBO_1790</name>
</gene>
<dbReference type="Gene3D" id="2.40.128.320">
    <property type="entry name" value="Protein HRI1, N-terminal domain"/>
    <property type="match status" value="1"/>
</dbReference>
<dbReference type="InterPro" id="IPR043047">
    <property type="entry name" value="Hri1_N_sf"/>
</dbReference>
<evidence type="ECO:0000313" key="2">
    <source>
        <dbReference type="EMBL" id="KAF4471293.1"/>
    </source>
</evidence>
<dbReference type="AlphaFoldDB" id="A0A8H4LND2"/>
<dbReference type="InterPro" id="IPR031818">
    <property type="entry name" value="Hri1"/>
</dbReference>
<sequence>MPPTSGHLDALSTAVESVLSTEIAEIAYAQILDGLPTIDVFRDRYSSGLDIRHPLYQHTSLCPGVLERMRKYRAELDAQSLNYDDKLVEAFQRSSPGSKEFHLRLIEMVAVAVHQIAVLIFDLDESLHKNDGITSWEPPKDPRASPLPSHLRDLPPPITLFYHTAYSLKERYPNGIGDMVGYWAENRILGGVVLFDRGESGFECKDIYFHSDRQGVTFRIYKLLDDQVHALIDFLLNSSSADSCPLPTLGDKRNRDRVDPDDAIDEHGIFRDRWEREVPVKDFLLSTRVDEIGMFPHRADFRLSRISGGHHYKVTAHAPQERRKHNYNKITAQSTVAMPSQAVQRISVRWLPEPAYEDTETIALNVSGYFIDLRVDKQARTIQWSRAGERILLKDSPPTFRWTHIIDSLDLTVPDEAHFEKLPNGDDLEIGSTPCPHKGGAVTDYEEVWRDITPKASSGQLSWILQSVDGTTFVGRVGTIYLAIRKDPSRTFSARREDLGSAGTGWNTSFESGDVEALPRVAQVLETIEAGGKSWAEGDKLEIGSADFVVKAISAA</sequence>
<proteinExistence type="predicted"/>
<dbReference type="GO" id="GO:0016301">
    <property type="term" value="F:kinase activity"/>
    <property type="evidence" value="ECO:0007669"/>
    <property type="project" value="UniProtKB-KW"/>
</dbReference>
<keyword evidence="2" id="KW-0808">Transferase</keyword>
<dbReference type="Pfam" id="PF16815">
    <property type="entry name" value="HRI1"/>
    <property type="match status" value="1"/>
</dbReference>
<keyword evidence="3" id="KW-1185">Reference proteome</keyword>
<accession>A0A8H4LND2</accession>
<dbReference type="Proteomes" id="UP000554235">
    <property type="component" value="Unassembled WGS sequence"/>
</dbReference>
<reference evidence="2 3" key="1">
    <citation type="submission" date="2020-01" db="EMBL/GenBank/DDBJ databases">
        <title>Identification and distribution of gene clusters putatively required for synthesis of sphingolipid metabolism inhibitors in phylogenetically diverse species of the filamentous fungus Fusarium.</title>
        <authorList>
            <person name="Kim H.-S."/>
            <person name="Busman M."/>
            <person name="Brown D.W."/>
            <person name="Divon H."/>
            <person name="Uhlig S."/>
            <person name="Proctor R.H."/>
        </authorList>
    </citation>
    <scope>NUCLEOTIDE SEQUENCE [LARGE SCALE GENOMIC DNA]</scope>
    <source>
        <strain evidence="2 3">NRRL 20459</strain>
    </source>
</reference>
<comment type="caution">
    <text evidence="2">The sequence shown here is derived from an EMBL/GenBank/DDBJ whole genome shotgun (WGS) entry which is preliminary data.</text>
</comment>
<dbReference type="EMBL" id="JAADYS010000227">
    <property type="protein sequence ID" value="KAF4471293.1"/>
    <property type="molecule type" value="Genomic_DNA"/>
</dbReference>
<organism evidence="2 3">
    <name type="scientific">Fusarium albosuccineum</name>
    <dbReference type="NCBI Taxonomy" id="1237068"/>
    <lineage>
        <taxon>Eukaryota</taxon>
        <taxon>Fungi</taxon>
        <taxon>Dikarya</taxon>
        <taxon>Ascomycota</taxon>
        <taxon>Pezizomycotina</taxon>
        <taxon>Sordariomycetes</taxon>
        <taxon>Hypocreomycetidae</taxon>
        <taxon>Hypocreales</taxon>
        <taxon>Nectriaceae</taxon>
        <taxon>Fusarium</taxon>
        <taxon>Fusarium decemcellulare species complex</taxon>
    </lineage>
</organism>
<evidence type="ECO:0000313" key="3">
    <source>
        <dbReference type="Proteomes" id="UP000554235"/>
    </source>
</evidence>
<name>A0A8H4LND2_9HYPO</name>